<sequence>MTQLPKQPPSDVAMSVDDVATLLQCSPAHVRRLADSGRMPRPFRIGRLVRWEPSAVRAWISDGCPKIRKGGRR</sequence>
<reference evidence="2 3" key="1">
    <citation type="submission" date="2019-02" db="EMBL/GenBank/DDBJ databases">
        <title>Deep-cultivation of Planctomycetes and their phenomic and genomic characterization uncovers novel biology.</title>
        <authorList>
            <person name="Wiegand S."/>
            <person name="Jogler M."/>
            <person name="Boedeker C."/>
            <person name="Pinto D."/>
            <person name="Vollmers J."/>
            <person name="Rivas-Marin E."/>
            <person name="Kohn T."/>
            <person name="Peeters S.H."/>
            <person name="Heuer A."/>
            <person name="Rast P."/>
            <person name="Oberbeckmann S."/>
            <person name="Bunk B."/>
            <person name="Jeske O."/>
            <person name="Meyerdierks A."/>
            <person name="Storesund J.E."/>
            <person name="Kallscheuer N."/>
            <person name="Luecker S."/>
            <person name="Lage O.M."/>
            <person name="Pohl T."/>
            <person name="Merkel B.J."/>
            <person name="Hornburger P."/>
            <person name="Mueller R.-W."/>
            <person name="Bruemmer F."/>
            <person name="Labrenz M."/>
            <person name="Spormann A.M."/>
            <person name="Op den Camp H."/>
            <person name="Overmann J."/>
            <person name="Amann R."/>
            <person name="Jetten M.S.M."/>
            <person name="Mascher T."/>
            <person name="Medema M.H."/>
            <person name="Devos D.P."/>
            <person name="Kaster A.-K."/>
            <person name="Ovreas L."/>
            <person name="Rohde M."/>
            <person name="Galperin M.Y."/>
            <person name="Jogler C."/>
        </authorList>
    </citation>
    <scope>NUCLEOTIDE SEQUENCE [LARGE SCALE GENOMIC DNA]</scope>
    <source>
        <strain evidence="2 3">K22_7</strain>
    </source>
</reference>
<dbReference type="Pfam" id="PF12728">
    <property type="entry name" value="HTH_17"/>
    <property type="match status" value="1"/>
</dbReference>
<organism evidence="2 3">
    <name type="scientific">Rubripirellula lacrimiformis</name>
    <dbReference type="NCBI Taxonomy" id="1930273"/>
    <lineage>
        <taxon>Bacteria</taxon>
        <taxon>Pseudomonadati</taxon>
        <taxon>Planctomycetota</taxon>
        <taxon>Planctomycetia</taxon>
        <taxon>Pirellulales</taxon>
        <taxon>Pirellulaceae</taxon>
        <taxon>Rubripirellula</taxon>
    </lineage>
</organism>
<dbReference type="AlphaFoldDB" id="A0A517NAR0"/>
<proteinExistence type="predicted"/>
<evidence type="ECO:0000313" key="2">
    <source>
        <dbReference type="EMBL" id="QDT04212.1"/>
    </source>
</evidence>
<accession>A0A517NAR0</accession>
<name>A0A517NAR0_9BACT</name>
<dbReference type="SUPFAM" id="SSF46955">
    <property type="entry name" value="Putative DNA-binding domain"/>
    <property type="match status" value="1"/>
</dbReference>
<keyword evidence="3" id="KW-1185">Reference proteome</keyword>
<dbReference type="InterPro" id="IPR010093">
    <property type="entry name" value="SinI_DNA-bd"/>
</dbReference>
<dbReference type="OrthoDB" id="291753at2"/>
<feature type="domain" description="Helix-turn-helix" evidence="1">
    <location>
        <begin position="14"/>
        <end position="61"/>
    </location>
</feature>
<dbReference type="InterPro" id="IPR009061">
    <property type="entry name" value="DNA-bd_dom_put_sf"/>
</dbReference>
<dbReference type="Proteomes" id="UP000318538">
    <property type="component" value="Chromosome"/>
</dbReference>
<dbReference type="GO" id="GO:0003677">
    <property type="term" value="F:DNA binding"/>
    <property type="evidence" value="ECO:0007669"/>
    <property type="project" value="InterPro"/>
</dbReference>
<gene>
    <name evidence="2" type="ORF">K227x_26020</name>
</gene>
<dbReference type="RefSeq" id="WP_145169744.1">
    <property type="nucleotide sequence ID" value="NZ_CP036525.1"/>
</dbReference>
<dbReference type="EMBL" id="CP036525">
    <property type="protein sequence ID" value="QDT04212.1"/>
    <property type="molecule type" value="Genomic_DNA"/>
</dbReference>
<evidence type="ECO:0000313" key="3">
    <source>
        <dbReference type="Proteomes" id="UP000318538"/>
    </source>
</evidence>
<evidence type="ECO:0000259" key="1">
    <source>
        <dbReference type="Pfam" id="PF12728"/>
    </source>
</evidence>
<dbReference type="Gene3D" id="1.10.238.160">
    <property type="match status" value="1"/>
</dbReference>
<dbReference type="KEGG" id="rlc:K227x_26020"/>
<dbReference type="InterPro" id="IPR041657">
    <property type="entry name" value="HTH_17"/>
</dbReference>
<dbReference type="NCBIfam" id="TIGR01764">
    <property type="entry name" value="excise"/>
    <property type="match status" value="1"/>
</dbReference>
<protein>
    <submittedName>
        <fullName evidence="2">Helix-turn-helix domain protein</fullName>
    </submittedName>
</protein>